<dbReference type="InterPro" id="IPR049730">
    <property type="entry name" value="SNF2/RAD54-like_C"/>
</dbReference>
<feature type="domain" description="Helicase ATP-binding" evidence="4">
    <location>
        <begin position="615"/>
        <end position="779"/>
    </location>
</feature>
<evidence type="ECO:0000259" key="4">
    <source>
        <dbReference type="PROSITE" id="PS51192"/>
    </source>
</evidence>
<dbReference type="GO" id="GO:0016787">
    <property type="term" value="F:hydrolase activity"/>
    <property type="evidence" value="ECO:0007669"/>
    <property type="project" value="UniProtKB-KW"/>
</dbReference>
<dbReference type="PROSITE" id="PS50966">
    <property type="entry name" value="ZF_SWIM"/>
    <property type="match status" value="1"/>
</dbReference>
<dbReference type="Pfam" id="PF00271">
    <property type="entry name" value="Helicase_C"/>
    <property type="match status" value="1"/>
</dbReference>
<dbReference type="CDD" id="cd18012">
    <property type="entry name" value="DEXQc_arch_SWI2_SNF2"/>
    <property type="match status" value="1"/>
</dbReference>
<dbReference type="Proteomes" id="UP000273044">
    <property type="component" value="Chromosome"/>
</dbReference>
<gene>
    <name evidence="6" type="ORF">NCTC12967_01813</name>
</gene>
<keyword evidence="6" id="KW-0067">ATP-binding</keyword>
<keyword evidence="2" id="KW-0479">Metal-binding</keyword>
<evidence type="ECO:0000313" key="7">
    <source>
        <dbReference type="Proteomes" id="UP000273044"/>
    </source>
</evidence>
<feature type="domain" description="SWIM-type" evidence="3">
    <location>
        <begin position="61"/>
        <end position="95"/>
    </location>
</feature>
<evidence type="ECO:0000256" key="1">
    <source>
        <dbReference type="ARBA" id="ARBA00022801"/>
    </source>
</evidence>
<evidence type="ECO:0000256" key="2">
    <source>
        <dbReference type="PROSITE-ProRule" id="PRU00325"/>
    </source>
</evidence>
<keyword evidence="6" id="KW-0347">Helicase</keyword>
<evidence type="ECO:0000259" key="5">
    <source>
        <dbReference type="PROSITE" id="PS51194"/>
    </source>
</evidence>
<keyword evidence="7" id="KW-1185">Reference proteome</keyword>
<dbReference type="PROSITE" id="PS51192">
    <property type="entry name" value="HELICASE_ATP_BIND_1"/>
    <property type="match status" value="1"/>
</dbReference>
<name>A0A3S4XZ39_9ACTN</name>
<dbReference type="GeneID" id="64407268"/>
<dbReference type="GO" id="GO:0005524">
    <property type="term" value="F:ATP binding"/>
    <property type="evidence" value="ECO:0007669"/>
    <property type="project" value="InterPro"/>
</dbReference>
<dbReference type="GO" id="GO:0004386">
    <property type="term" value="F:helicase activity"/>
    <property type="evidence" value="ECO:0007669"/>
    <property type="project" value="UniProtKB-KW"/>
</dbReference>
<dbReference type="InterPro" id="IPR001650">
    <property type="entry name" value="Helicase_C-like"/>
</dbReference>
<keyword evidence="1" id="KW-0378">Hydrolase</keyword>
<protein>
    <submittedName>
        <fullName evidence="6">ATP-dependent helicase HepA</fullName>
    </submittedName>
</protein>
<keyword evidence="2" id="KW-0862">Zinc</keyword>
<dbReference type="Pfam" id="PF00176">
    <property type="entry name" value="SNF2-rel_dom"/>
    <property type="match status" value="1"/>
</dbReference>
<dbReference type="EMBL" id="LR134406">
    <property type="protein sequence ID" value="VEH70513.1"/>
    <property type="molecule type" value="Genomic_DNA"/>
</dbReference>
<feature type="domain" description="Helicase C-terminal" evidence="5">
    <location>
        <begin position="900"/>
        <end position="1060"/>
    </location>
</feature>
<dbReference type="CDD" id="cd18793">
    <property type="entry name" value="SF2_C_SNF"/>
    <property type="match status" value="1"/>
</dbReference>
<dbReference type="InterPro" id="IPR014001">
    <property type="entry name" value="Helicase_ATP-bd"/>
</dbReference>
<dbReference type="PROSITE" id="PS51194">
    <property type="entry name" value="HELICASE_CTER"/>
    <property type="match status" value="1"/>
</dbReference>
<dbReference type="SUPFAM" id="SSF52540">
    <property type="entry name" value="P-loop containing nucleoside triphosphate hydrolases"/>
    <property type="match status" value="2"/>
</dbReference>
<keyword evidence="2" id="KW-0863">Zinc-finger</keyword>
<dbReference type="InterPro" id="IPR007527">
    <property type="entry name" value="Znf_SWIM"/>
</dbReference>
<dbReference type="RefSeq" id="WP_061786843.1">
    <property type="nucleotide sequence ID" value="NZ_CAUVFX010000001.1"/>
</dbReference>
<dbReference type="SMART" id="SM00490">
    <property type="entry name" value="HELICc"/>
    <property type="match status" value="1"/>
</dbReference>
<dbReference type="Gene3D" id="3.40.50.300">
    <property type="entry name" value="P-loop containing nucleotide triphosphate hydrolases"/>
    <property type="match status" value="1"/>
</dbReference>
<dbReference type="InterPro" id="IPR038718">
    <property type="entry name" value="SNF2-like_sf"/>
</dbReference>
<dbReference type="Gene3D" id="3.40.50.10810">
    <property type="entry name" value="Tandem AAA-ATPase domain"/>
    <property type="match status" value="1"/>
</dbReference>
<dbReference type="InterPro" id="IPR027417">
    <property type="entry name" value="P-loop_NTPase"/>
</dbReference>
<dbReference type="AlphaFoldDB" id="A0A3S4XZ39"/>
<keyword evidence="6" id="KW-0547">Nucleotide-binding</keyword>
<evidence type="ECO:0000259" key="3">
    <source>
        <dbReference type="PROSITE" id="PS50966"/>
    </source>
</evidence>
<proteinExistence type="predicted"/>
<dbReference type="GO" id="GO:0008270">
    <property type="term" value="F:zinc ion binding"/>
    <property type="evidence" value="ECO:0007669"/>
    <property type="project" value="UniProtKB-KW"/>
</dbReference>
<sequence length="1064" mass="118366">MDPHSTAWVTEVSDEAIRASWGDATFLRGRSYEAAGHVLKYSTDRTGSIEAVVKGSGRKVYRTFLHHDHRGINSACSCPMRMGCKHAVAVLLAARESAMETVSPASSWENALAGLLPETETGGRPVELGLEFRIDGPLEQPNGLVLRPLRLGKQGWIKSQAGWLDIVTNYRGVNYEPAQREVLLQMARLTGRHQYTYSTPASVSLSDLGPLGWSLLSQGVDAGIQLIAGQGFQDVEVGFEPVRIWLDVDLRDDGSRQLAMSGDLGPVPPGSRRFLIGEPAHGVGELGPGGRLRLRPLAGTVPDAIRGLFNRNLTVTIPTQDAGRFQLMYLPALVQRGLVPPGTWDPEDLPHPELTLGLIHEPGHRMLLEWGFRYVAGETTVDVAFHPRAGESFRDQEAEQILEEVALRLVGDYPNLREPHWQRLNPNATVIRADAARFVTETLPLLEGEGIIVTHHGETPEYSRATEAPVISVGAEDTGDNDWFNLHVRVTVAGRDVPFEQLFRALAAGDEAMLLDDGTWFPLDRSELDRLRQLLAEARELVDPGPGRQLRISAYQAGLWEELAELGVVEEQSRRWRERVQTLLNLGSDETRITVPDGLDAMLRPYQEQGLTWLAALWDADLGGVLADDMGLGKTLQSLALLERARELGQLDDAPVLVVAPASVVGTWAEEAARFAPGLRVAVIRATRARRGTELAEEIRGAHLVVTSYTLLRMEDEAYLEQKWRGLVLDEAQFVKNHRSRTYQVARRIGAPFTLAITGTPLENSLGDLWSMFSLAAPGLFPRLEGFTENYRKPVEKNGETDVLGRLRARIRPFMLRRTKREVVKELPEKVEQITRLELTPAHRRRYDQHLTRERTRVLGMLEDMDRNRVAIFRALTKLRQLALDPRLVDTDLPPIPSAKITALLGQIQELAEEGHRALVFSSFTGFLKLVRGTLEAEGIEYVYLDGRTRDRPARIARFREGGAPVFLISLKAGGFGLTLTEADYVFVLDPWWNPAAENQAVDRAHRIGQTRAVNVYRMVSADTIEEKVVALQQRKRDLFASVVDTGEFRSAAITATDIRGLLE</sequence>
<dbReference type="InterPro" id="IPR000330">
    <property type="entry name" value="SNF2_N"/>
</dbReference>
<organism evidence="6 7">
    <name type="scientific">Arachnia propionica</name>
    <dbReference type="NCBI Taxonomy" id="1750"/>
    <lineage>
        <taxon>Bacteria</taxon>
        <taxon>Bacillati</taxon>
        <taxon>Actinomycetota</taxon>
        <taxon>Actinomycetes</taxon>
        <taxon>Propionibacteriales</taxon>
        <taxon>Propionibacteriaceae</taxon>
        <taxon>Arachnia</taxon>
    </lineage>
</organism>
<accession>A0A3S4XZ39</accession>
<dbReference type="PANTHER" id="PTHR10799">
    <property type="entry name" value="SNF2/RAD54 HELICASE FAMILY"/>
    <property type="match status" value="1"/>
</dbReference>
<reference evidence="6 7" key="1">
    <citation type="submission" date="2018-12" db="EMBL/GenBank/DDBJ databases">
        <authorList>
            <consortium name="Pathogen Informatics"/>
        </authorList>
    </citation>
    <scope>NUCLEOTIDE SEQUENCE [LARGE SCALE GENOMIC DNA]</scope>
    <source>
        <strain evidence="6 7">NCTC12967</strain>
    </source>
</reference>
<evidence type="ECO:0000313" key="6">
    <source>
        <dbReference type="EMBL" id="VEH70513.1"/>
    </source>
</evidence>
<dbReference type="SMART" id="SM00487">
    <property type="entry name" value="DEXDc"/>
    <property type="match status" value="1"/>
</dbReference>